<dbReference type="AlphaFoldDB" id="A0A6A1WKV7"/>
<keyword evidence="1" id="KW-0812">Transmembrane</keyword>
<organism evidence="2 3">
    <name type="scientific">Morella rubra</name>
    <name type="common">Chinese bayberry</name>
    <dbReference type="NCBI Taxonomy" id="262757"/>
    <lineage>
        <taxon>Eukaryota</taxon>
        <taxon>Viridiplantae</taxon>
        <taxon>Streptophyta</taxon>
        <taxon>Embryophyta</taxon>
        <taxon>Tracheophyta</taxon>
        <taxon>Spermatophyta</taxon>
        <taxon>Magnoliopsida</taxon>
        <taxon>eudicotyledons</taxon>
        <taxon>Gunneridae</taxon>
        <taxon>Pentapetalae</taxon>
        <taxon>rosids</taxon>
        <taxon>fabids</taxon>
        <taxon>Fagales</taxon>
        <taxon>Myricaceae</taxon>
        <taxon>Morella</taxon>
    </lineage>
</organism>
<dbReference type="PANTHER" id="PTHR48150">
    <property type="entry name" value="CYTOCHROME C OXIDASE-ASSEMBLY FACTOR COX23, MITOCHONDRIAL"/>
    <property type="match status" value="1"/>
</dbReference>
<name>A0A6A1WKV7_9ROSI</name>
<dbReference type="OrthoDB" id="9971592at2759"/>
<comment type="caution">
    <text evidence="2">The sequence shown here is derived from an EMBL/GenBank/DDBJ whole genome shotgun (WGS) entry which is preliminary data.</text>
</comment>
<sequence length="83" mass="9389">MASKASTPPYPSAARISDSPCFPQYTASLKCELLTFRHLFLLPLLIYVLPCIYVHYGLLFPFDLSHVVYSFITEKLSFALNLS</sequence>
<keyword evidence="3" id="KW-1185">Reference proteome</keyword>
<dbReference type="Proteomes" id="UP000516437">
    <property type="component" value="Chromosome 1"/>
</dbReference>
<protein>
    <submittedName>
        <fullName evidence="2">Uncharacterized protein</fullName>
    </submittedName>
</protein>
<keyword evidence="1" id="KW-0472">Membrane</keyword>
<dbReference type="EMBL" id="RXIC02000019">
    <property type="protein sequence ID" value="KAB1225116.1"/>
    <property type="molecule type" value="Genomic_DNA"/>
</dbReference>
<evidence type="ECO:0000256" key="1">
    <source>
        <dbReference type="SAM" id="Phobius"/>
    </source>
</evidence>
<reference evidence="2 3" key="1">
    <citation type="journal article" date="2019" name="Plant Biotechnol. J.">
        <title>The red bayberry genome and genetic basis of sex determination.</title>
        <authorList>
            <person name="Jia H.M."/>
            <person name="Jia H.J."/>
            <person name="Cai Q.L."/>
            <person name="Wang Y."/>
            <person name="Zhao H.B."/>
            <person name="Yang W.F."/>
            <person name="Wang G.Y."/>
            <person name="Li Y.H."/>
            <person name="Zhan D.L."/>
            <person name="Shen Y.T."/>
            <person name="Niu Q.F."/>
            <person name="Chang L."/>
            <person name="Qiu J."/>
            <person name="Zhao L."/>
            <person name="Xie H.B."/>
            <person name="Fu W.Y."/>
            <person name="Jin J."/>
            <person name="Li X.W."/>
            <person name="Jiao Y."/>
            <person name="Zhou C.C."/>
            <person name="Tu T."/>
            <person name="Chai C.Y."/>
            <person name="Gao J.L."/>
            <person name="Fan L.J."/>
            <person name="van de Weg E."/>
            <person name="Wang J.Y."/>
            <person name="Gao Z.S."/>
        </authorList>
    </citation>
    <scope>NUCLEOTIDE SEQUENCE [LARGE SCALE GENOMIC DNA]</scope>
    <source>
        <tissue evidence="2">Leaves</tissue>
    </source>
</reference>
<feature type="transmembrane region" description="Helical" evidence="1">
    <location>
        <begin position="39"/>
        <end position="59"/>
    </location>
</feature>
<evidence type="ECO:0000313" key="3">
    <source>
        <dbReference type="Proteomes" id="UP000516437"/>
    </source>
</evidence>
<proteinExistence type="predicted"/>
<keyword evidence="1" id="KW-1133">Transmembrane helix</keyword>
<gene>
    <name evidence="2" type="ORF">CJ030_MR1G017993</name>
</gene>
<accession>A0A6A1WKV7</accession>
<dbReference type="PANTHER" id="PTHR48150:SF1">
    <property type="entry name" value="COX19 FAMILY PROTEIN (CHCH MOTIF)"/>
    <property type="match status" value="1"/>
</dbReference>
<evidence type="ECO:0000313" key="2">
    <source>
        <dbReference type="EMBL" id="KAB1225116.1"/>
    </source>
</evidence>